<sequence length="555" mass="61346">MKTIRLILLLVLATAMTATAQKLKSGPQVVTFFSDVDDTEQPYGLYLPKNYDEKKKYPLVIMLHGAGSNHRLSLRRVFGKSNANGETDVEATRIFPEWKDVEYIVASPYARGTMGYQGVAEKDVMDVLADVKSRFSIDEDRIYLTGLSMGGGGTLWIGLTRPDIWAALFPVCPAPPKGTDDLIPNALNLPMFFHHGDQDQAVPVSVSRDWTKRLKDVGVNVSYTEYPGVNHNSWENAYKDEAAFEWFSKFKRNKFPDRVLFNSRNYKYSSAYWVRFDQLTPGTLATIDAKFTAPNQLDITASNLGAFTLQLKGHPKFDASKPLQVTVNGKKVKTATAESISFAEAQGKWATGKYEPAATAKRTGAEGPIGAAFSQRHVYVYGTGGNPSEAELKARAEVATQAANWSFYRNAFLGRIMVFPRVLSDKEVRPSDLESSNLILFGTKETNSLVAKYSDKLPIQLNNASANEYGLLYVLPVDGHYIIVSSGLPWWTGAQPGALPFLPPALLALNQFKDYILFKGTTASVISEGYFDQNWKLSPEANKAMTATGAVVFTK</sequence>
<keyword evidence="6" id="KW-1185">Reference proteome</keyword>
<evidence type="ECO:0000313" key="6">
    <source>
        <dbReference type="Proteomes" id="UP001597112"/>
    </source>
</evidence>
<dbReference type="InterPro" id="IPR029058">
    <property type="entry name" value="AB_hydrolase_fold"/>
</dbReference>
<evidence type="ECO:0000256" key="2">
    <source>
        <dbReference type="ARBA" id="ARBA00022801"/>
    </source>
</evidence>
<protein>
    <submittedName>
        <fullName evidence="5">Prolyl oligopeptidase family serine peptidase</fullName>
    </submittedName>
</protein>
<dbReference type="InterPro" id="IPR003140">
    <property type="entry name" value="PLipase/COase/thioEstase"/>
</dbReference>
<feature type="domain" description="Phospholipase/carboxylesterase/thioesterase" evidence="4">
    <location>
        <begin position="54"/>
        <end position="238"/>
    </location>
</feature>
<dbReference type="RefSeq" id="WP_377586280.1">
    <property type="nucleotide sequence ID" value="NZ_JBHTKA010000016.1"/>
</dbReference>
<proteinExistence type="predicted"/>
<dbReference type="Pfam" id="PF02230">
    <property type="entry name" value="Abhydrolase_2"/>
    <property type="match status" value="1"/>
</dbReference>
<gene>
    <name evidence="5" type="ORF">ACFQ21_29545</name>
</gene>
<dbReference type="PANTHER" id="PTHR43037">
    <property type="entry name" value="UNNAMED PRODUCT-RELATED"/>
    <property type="match status" value="1"/>
</dbReference>
<dbReference type="EMBL" id="JBHTKA010000016">
    <property type="protein sequence ID" value="MFD1003506.1"/>
    <property type="molecule type" value="Genomic_DNA"/>
</dbReference>
<comment type="caution">
    <text evidence="5">The sequence shown here is derived from an EMBL/GenBank/DDBJ whole genome shotgun (WGS) entry which is preliminary data.</text>
</comment>
<reference evidence="6" key="1">
    <citation type="journal article" date="2019" name="Int. J. Syst. Evol. Microbiol.">
        <title>The Global Catalogue of Microorganisms (GCM) 10K type strain sequencing project: providing services to taxonomists for standard genome sequencing and annotation.</title>
        <authorList>
            <consortium name="The Broad Institute Genomics Platform"/>
            <consortium name="The Broad Institute Genome Sequencing Center for Infectious Disease"/>
            <person name="Wu L."/>
            <person name="Ma J."/>
        </authorList>
    </citation>
    <scope>NUCLEOTIDE SEQUENCE [LARGE SCALE GENOMIC DNA]</scope>
    <source>
        <strain evidence="6">CCUG 58938</strain>
    </source>
</reference>
<evidence type="ECO:0000256" key="3">
    <source>
        <dbReference type="SAM" id="SignalP"/>
    </source>
</evidence>
<evidence type="ECO:0000256" key="1">
    <source>
        <dbReference type="ARBA" id="ARBA00022729"/>
    </source>
</evidence>
<keyword evidence="2" id="KW-0378">Hydrolase</keyword>
<feature type="chain" id="PRO_5046911990" evidence="3">
    <location>
        <begin position="21"/>
        <end position="555"/>
    </location>
</feature>
<feature type="signal peptide" evidence="3">
    <location>
        <begin position="1"/>
        <end position="20"/>
    </location>
</feature>
<name>A0ABW3KD24_9BACT</name>
<evidence type="ECO:0000313" key="5">
    <source>
        <dbReference type="EMBL" id="MFD1003506.1"/>
    </source>
</evidence>
<dbReference type="SUPFAM" id="SSF53474">
    <property type="entry name" value="alpha/beta-Hydrolases"/>
    <property type="match status" value="1"/>
</dbReference>
<dbReference type="InterPro" id="IPR050955">
    <property type="entry name" value="Plant_Biomass_Hydrol_Est"/>
</dbReference>
<dbReference type="Proteomes" id="UP001597112">
    <property type="component" value="Unassembled WGS sequence"/>
</dbReference>
<dbReference type="Gene3D" id="3.40.50.1820">
    <property type="entry name" value="alpha/beta hydrolase"/>
    <property type="match status" value="1"/>
</dbReference>
<organism evidence="5 6">
    <name type="scientific">Ohtaekwangia kribbensis</name>
    <dbReference type="NCBI Taxonomy" id="688913"/>
    <lineage>
        <taxon>Bacteria</taxon>
        <taxon>Pseudomonadati</taxon>
        <taxon>Bacteroidota</taxon>
        <taxon>Cytophagia</taxon>
        <taxon>Cytophagales</taxon>
        <taxon>Fulvivirgaceae</taxon>
        <taxon>Ohtaekwangia</taxon>
    </lineage>
</organism>
<accession>A0ABW3KD24</accession>
<keyword evidence="1 3" id="KW-0732">Signal</keyword>
<evidence type="ECO:0000259" key="4">
    <source>
        <dbReference type="Pfam" id="PF02230"/>
    </source>
</evidence>
<dbReference type="PANTHER" id="PTHR43037:SF5">
    <property type="entry name" value="FERULOYL ESTERASE"/>
    <property type="match status" value="1"/>
</dbReference>